<dbReference type="STRING" id="661478.OP10G_2742"/>
<protein>
    <recommendedName>
        <fullName evidence="9">Ribonuclease J</fullName>
        <shortName evidence="9">RNase J</shortName>
        <ecNumber evidence="9">3.1.-.-</ecNumber>
    </recommendedName>
</protein>
<dbReference type="Pfam" id="PF17770">
    <property type="entry name" value="RNase_J_C"/>
    <property type="match status" value="1"/>
</dbReference>
<feature type="binding site" evidence="12">
    <location>
        <position position="52"/>
    </location>
    <ligand>
        <name>Zn(2+)</name>
        <dbReference type="ChEBI" id="CHEBI:29105"/>
        <label>1</label>
        <note>catalytic</note>
    </ligand>
</feature>
<evidence type="ECO:0000259" key="13">
    <source>
        <dbReference type="SMART" id="SM00849"/>
    </source>
</evidence>
<organism evidence="14 15">
    <name type="scientific">Fimbriimonas ginsengisoli Gsoil 348</name>
    <dbReference type="NCBI Taxonomy" id="661478"/>
    <lineage>
        <taxon>Bacteria</taxon>
        <taxon>Bacillati</taxon>
        <taxon>Armatimonadota</taxon>
        <taxon>Fimbriimonadia</taxon>
        <taxon>Fimbriimonadales</taxon>
        <taxon>Fimbriimonadaceae</taxon>
        <taxon>Fimbriimonas</taxon>
    </lineage>
</organism>
<reference evidence="14 15" key="1">
    <citation type="journal article" date="2014" name="PLoS ONE">
        <title>The first complete genome sequence of the class fimbriimonadia in the phylum armatimonadetes.</title>
        <authorList>
            <person name="Hu Z.Y."/>
            <person name="Wang Y.Z."/>
            <person name="Im W.T."/>
            <person name="Wang S.Y."/>
            <person name="Zhao G.P."/>
            <person name="Zheng H.J."/>
            <person name="Quan Z.X."/>
        </authorList>
    </citation>
    <scope>NUCLEOTIDE SEQUENCE [LARGE SCALE GENOMIC DNA]</scope>
    <source>
        <strain evidence="14">Gsoil 348</strain>
    </source>
</reference>
<dbReference type="NCBIfam" id="TIGR00649">
    <property type="entry name" value="MG423"/>
    <property type="match status" value="1"/>
</dbReference>
<feature type="binding site" evidence="11">
    <location>
        <begin position="207"/>
        <end position="209"/>
    </location>
    <ligand>
        <name>substrate</name>
    </ligand>
</feature>
<comment type="cofactor">
    <cofactor evidence="12">
        <name>Zn(2+)</name>
        <dbReference type="ChEBI" id="CHEBI:29105"/>
    </cofactor>
    <text evidence="12">Binds 2 Zn(2+) ions per subunit. It is not clear if Zn(2+) or Mg(2+) is physiologically important.</text>
</comment>
<evidence type="ECO:0000256" key="8">
    <source>
        <dbReference type="ARBA" id="ARBA00022884"/>
    </source>
</evidence>
<dbReference type="InterPro" id="IPR042173">
    <property type="entry name" value="RNase_J_2"/>
</dbReference>
<keyword evidence="4 9" id="KW-0255">Endonuclease</keyword>
<feature type="binding site" evidence="12">
    <location>
        <position position="116"/>
    </location>
    <ligand>
        <name>Zn(2+)</name>
        <dbReference type="ChEBI" id="CHEBI:29105"/>
        <label>1</label>
        <note>catalytic</note>
    </ligand>
</feature>
<comment type="subcellular location">
    <subcellularLocation>
        <location evidence="9">Cytoplasm</location>
    </subcellularLocation>
</comment>
<comment type="similarity">
    <text evidence="9">Belongs to the metallo-beta-lactamase superfamily. RNA-metabolizing metallo-beta-lactamase-like family. Bacterial RNase J subfamily.</text>
</comment>
<feature type="domain" description="Metallo-beta-lactamase" evidence="13">
    <location>
        <begin position="29"/>
        <end position="190"/>
    </location>
</feature>
<keyword evidence="2 9" id="KW-0540">Nuclease</keyword>
<evidence type="ECO:0000313" key="14">
    <source>
        <dbReference type="EMBL" id="AIE86110.1"/>
    </source>
</evidence>
<feature type="binding site" evidence="12">
    <location>
        <position position="418"/>
    </location>
    <ligand>
        <name>Ca(2+)</name>
        <dbReference type="ChEBI" id="CHEBI:29108"/>
    </ligand>
</feature>
<evidence type="ECO:0000256" key="1">
    <source>
        <dbReference type="ARBA" id="ARBA00022490"/>
    </source>
</evidence>
<dbReference type="EMBL" id="CP007139">
    <property type="protein sequence ID" value="AIE86110.1"/>
    <property type="molecule type" value="Genomic_DNA"/>
</dbReference>
<dbReference type="GO" id="GO:0004534">
    <property type="term" value="F:5'-3' RNA exonuclease activity"/>
    <property type="evidence" value="ECO:0007669"/>
    <property type="project" value="UniProtKB-UniRule"/>
</dbReference>
<dbReference type="InterPro" id="IPR001279">
    <property type="entry name" value="Metallo-B-lactamas"/>
</dbReference>
<feature type="binding site" evidence="12">
    <location>
        <position position="365"/>
    </location>
    <ligand>
        <name>Zn(2+)</name>
        <dbReference type="ChEBI" id="CHEBI:29105"/>
        <label>1</label>
        <note>catalytic</note>
    </ligand>
</feature>
<dbReference type="GO" id="GO:0005737">
    <property type="term" value="C:cytoplasm"/>
    <property type="evidence" value="ECO:0007669"/>
    <property type="project" value="UniProtKB-SubCell"/>
</dbReference>
<feature type="active site" description="Proton donor" evidence="10">
    <location>
        <position position="170"/>
    </location>
</feature>
<keyword evidence="9" id="KW-0698">rRNA processing</keyword>
<dbReference type="InterPro" id="IPR055132">
    <property type="entry name" value="RNase_J_b_CASP"/>
</dbReference>
<evidence type="ECO:0000256" key="2">
    <source>
        <dbReference type="ARBA" id="ARBA00022722"/>
    </source>
</evidence>
<name>A0A068NTP4_FIMGI</name>
<proteinExistence type="inferred from homology"/>
<dbReference type="GO" id="GO:0008270">
    <property type="term" value="F:zinc ion binding"/>
    <property type="evidence" value="ECO:0007669"/>
    <property type="project" value="InterPro"/>
</dbReference>
<feature type="binding site" evidence="12">
    <location>
        <position position="138"/>
    </location>
    <ligand>
        <name>Zn(2+)</name>
        <dbReference type="ChEBI" id="CHEBI:29105"/>
        <label>1</label>
        <note>catalytic</note>
    </ligand>
</feature>
<evidence type="ECO:0000256" key="12">
    <source>
        <dbReference type="PIRSR" id="PIRSR004803-3"/>
    </source>
</evidence>
<keyword evidence="6 12" id="KW-0862">Zinc</keyword>
<keyword evidence="12" id="KW-0106">Calcium</keyword>
<dbReference type="GO" id="GO:0004521">
    <property type="term" value="F:RNA endonuclease activity"/>
    <property type="evidence" value="ECO:0007669"/>
    <property type="project" value="UniProtKB-UniRule"/>
</dbReference>
<evidence type="ECO:0000256" key="9">
    <source>
        <dbReference type="HAMAP-Rule" id="MF_01491"/>
    </source>
</evidence>
<dbReference type="AlphaFoldDB" id="A0A068NTP4"/>
<evidence type="ECO:0000256" key="5">
    <source>
        <dbReference type="ARBA" id="ARBA00022801"/>
    </source>
</evidence>
<feature type="binding site" evidence="12">
    <location>
        <position position="25"/>
    </location>
    <ligand>
        <name>Ca(2+)</name>
        <dbReference type="ChEBI" id="CHEBI:29108"/>
    </ligand>
</feature>
<comment type="cofactor">
    <cofactor evidence="12">
        <name>Ca(2+)</name>
        <dbReference type="ChEBI" id="CHEBI:29108"/>
    </cofactor>
    <text evidence="12">Binds 1 Ca(2+) cation per subunit. Seen in 1 crystal structure, it is not clear if it is physiologically important.</text>
</comment>
<dbReference type="InterPro" id="IPR041636">
    <property type="entry name" value="RNase_J_C"/>
</dbReference>
<feature type="binding site" evidence="12">
    <location>
        <position position="23"/>
    </location>
    <ligand>
        <name>Ca(2+)</name>
        <dbReference type="ChEBI" id="CHEBI:29108"/>
    </ligand>
</feature>
<evidence type="ECO:0000256" key="4">
    <source>
        <dbReference type="ARBA" id="ARBA00022759"/>
    </source>
</evidence>
<comment type="subunit">
    <text evidence="9">Homodimer, may be a subunit of the RNA degradosome.</text>
</comment>
<dbReference type="HAMAP" id="MF_01491">
    <property type="entry name" value="RNase_J_bact"/>
    <property type="match status" value="1"/>
</dbReference>
<comment type="function">
    <text evidence="9">An RNase that has 5'-3' exonuclease and possibly endonuclease activity. Involved in maturation of rRNA and in some organisms also mRNA maturation and/or decay.</text>
</comment>
<evidence type="ECO:0000256" key="7">
    <source>
        <dbReference type="ARBA" id="ARBA00022839"/>
    </source>
</evidence>
<dbReference type="HOGENOM" id="CLU_008727_3_1_0"/>
<keyword evidence="1 9" id="KW-0963">Cytoplasm</keyword>
<dbReference type="Proteomes" id="UP000027982">
    <property type="component" value="Chromosome"/>
</dbReference>
<dbReference type="KEGG" id="fgi:OP10G_2742"/>
<dbReference type="PANTHER" id="PTHR43694:SF1">
    <property type="entry name" value="RIBONUCLEASE J"/>
    <property type="match status" value="1"/>
</dbReference>
<keyword evidence="15" id="KW-1185">Reference proteome</keyword>
<feature type="binding site" evidence="12">
    <location>
        <position position="53"/>
    </location>
    <ligand>
        <name>Zn(2+)</name>
        <dbReference type="ChEBI" id="CHEBI:29105"/>
        <label>1</label>
        <note>catalytic</note>
    </ligand>
</feature>
<keyword evidence="8 9" id="KW-0694">RNA-binding</keyword>
<feature type="binding site" evidence="12">
    <location>
        <position position="50"/>
    </location>
    <ligand>
        <name>Zn(2+)</name>
        <dbReference type="ChEBI" id="CHEBI:29105"/>
        <label>1</label>
        <note>catalytic</note>
    </ligand>
</feature>
<sequence>MREGDDIVVIDCGLSFPTEEMLGIDIVVPDFTYLVQNKEKVRGVFLTHAHEDHVGGLPYLLREIDVPIYCTEFTQALIRQRLEEKLPHKQLDFRIFKPGDIIEAGKLSVEPVRVTHSIPENCSMAIRTTHGIVLFTGDFKFDFTPVDGKLANITRFGELGREGVLILLSDSTNVERPGWGPSERAVSEGLRKVFGEAEGRVLLTTFASNIHRMQQVYEIAAEMGRKVAVVGRRMEQNLDTCERLGYVRIPKGTRIRLDEARQYPDNKLAILTTGSQGEPMSALVQMSKGEYGRLQIKAGDTLIYSARPIPGNEAAIWRTINRLFDQGCRVVYESPTPIHVSGHAYQEELKMMINLTRPYYLAPVHGEPRHQHLYQEIARNMGYPDHRVFTMKDGIPLMMDDTSAHQGEAVPAGRVLVDSSGTPGVTDDVLRDRNNIAKDGIVVVTVPIDMTKGVLASDPAFQARGFHGPEGILDAAYDVVYDGLTSLSRDELRDTNRVKHDVSDTVRKLVQKRTNLRPLVLPIIVEV</sequence>
<evidence type="ECO:0000313" key="15">
    <source>
        <dbReference type="Proteomes" id="UP000027982"/>
    </source>
</evidence>
<dbReference type="Pfam" id="PF22505">
    <property type="entry name" value="RNase_J_b_CASP"/>
    <property type="match status" value="1"/>
</dbReference>
<feature type="binding site" evidence="9 11">
    <location>
        <begin position="339"/>
        <end position="343"/>
    </location>
    <ligand>
        <name>substrate</name>
    </ligand>
</feature>
<keyword evidence="3 12" id="KW-0479">Metal-binding</keyword>
<keyword evidence="5 9" id="KW-0378">Hydrolase</keyword>
<dbReference type="PIRSF" id="PIRSF004803">
    <property type="entry name" value="RnjA"/>
    <property type="match status" value="1"/>
</dbReference>
<dbReference type="Pfam" id="PF07521">
    <property type="entry name" value="RMMBL"/>
    <property type="match status" value="1"/>
</dbReference>
<dbReference type="Gene3D" id="3.60.15.10">
    <property type="entry name" value="Ribonuclease Z/Hydroxyacylglutathione hydrolase-like"/>
    <property type="match status" value="1"/>
</dbReference>
<feature type="binding site" evidence="12">
    <location>
        <position position="48"/>
    </location>
    <ligand>
        <name>Zn(2+)</name>
        <dbReference type="ChEBI" id="CHEBI:29105"/>
        <label>1</label>
        <note>catalytic</note>
    </ligand>
</feature>
<dbReference type="eggNOG" id="COG0595">
    <property type="taxonomic scope" value="Bacteria"/>
</dbReference>
<dbReference type="InterPro" id="IPR004613">
    <property type="entry name" value="RNase_J"/>
</dbReference>
<evidence type="ECO:0000256" key="3">
    <source>
        <dbReference type="ARBA" id="ARBA00022723"/>
    </source>
</evidence>
<dbReference type="GO" id="GO:0006364">
    <property type="term" value="P:rRNA processing"/>
    <property type="evidence" value="ECO:0007669"/>
    <property type="project" value="UniProtKB-UniRule"/>
</dbReference>
<accession>A0A068NTP4</accession>
<dbReference type="SUPFAM" id="SSF56281">
    <property type="entry name" value="Metallo-hydrolase/oxidoreductase"/>
    <property type="match status" value="1"/>
</dbReference>
<dbReference type="Gene3D" id="3.40.50.10710">
    <property type="entry name" value="Metallo-hydrolase/oxidoreductase"/>
    <property type="match status" value="1"/>
</dbReference>
<gene>
    <name evidence="9" type="primary">rnj</name>
    <name evidence="14" type="ORF">OP10G_2742</name>
</gene>
<dbReference type="InterPro" id="IPR036866">
    <property type="entry name" value="RibonucZ/Hydroxyglut_hydro"/>
</dbReference>
<dbReference type="InterPro" id="IPR011108">
    <property type="entry name" value="RMMBL"/>
</dbReference>
<dbReference type="EC" id="3.1.-.-" evidence="9"/>
<dbReference type="Gene3D" id="3.10.20.580">
    <property type="match status" value="1"/>
</dbReference>
<dbReference type="Pfam" id="PF00753">
    <property type="entry name" value="Lactamase_B"/>
    <property type="match status" value="1"/>
</dbReference>
<dbReference type="GO" id="GO:0003723">
    <property type="term" value="F:RNA binding"/>
    <property type="evidence" value="ECO:0007669"/>
    <property type="project" value="UniProtKB-UniRule"/>
</dbReference>
<evidence type="ECO:0000256" key="10">
    <source>
        <dbReference type="PIRSR" id="PIRSR004803-1"/>
    </source>
</evidence>
<evidence type="ECO:0000256" key="6">
    <source>
        <dbReference type="ARBA" id="ARBA00022833"/>
    </source>
</evidence>
<feature type="active site" description="Proton acceptor" evidence="10">
    <location>
        <position position="343"/>
    </location>
</feature>
<dbReference type="SMART" id="SM00849">
    <property type="entry name" value="Lactamase_B"/>
    <property type="match status" value="1"/>
</dbReference>
<keyword evidence="7 9" id="KW-0269">Exonuclease</keyword>
<dbReference type="PANTHER" id="PTHR43694">
    <property type="entry name" value="RIBONUCLEASE J"/>
    <property type="match status" value="1"/>
</dbReference>
<dbReference type="CDD" id="cd07714">
    <property type="entry name" value="RNaseJ_MBL-fold"/>
    <property type="match status" value="1"/>
</dbReference>
<dbReference type="InterPro" id="IPR030854">
    <property type="entry name" value="RNase_J_bac"/>
</dbReference>
<evidence type="ECO:0000256" key="11">
    <source>
        <dbReference type="PIRSR" id="PIRSR004803-2"/>
    </source>
</evidence>